<evidence type="ECO:0000259" key="1">
    <source>
        <dbReference type="Pfam" id="PF08984"/>
    </source>
</evidence>
<proteinExistence type="predicted"/>
<dbReference type="EMBL" id="BART01000420">
    <property type="protein sequence ID" value="GAG72129.1"/>
    <property type="molecule type" value="Genomic_DNA"/>
</dbReference>
<dbReference type="InterPro" id="IPR023883">
    <property type="entry name" value="CHP03980_redox-disulphide"/>
</dbReference>
<dbReference type="AlphaFoldDB" id="X0ZS37"/>
<accession>X0ZS37</accession>
<dbReference type="Pfam" id="PF08984">
    <property type="entry name" value="DUF1858"/>
    <property type="match status" value="1"/>
</dbReference>
<dbReference type="InterPro" id="IPR015077">
    <property type="entry name" value="DUF1858"/>
</dbReference>
<protein>
    <recommendedName>
        <fullName evidence="1">DUF1858 domain-containing protein</fullName>
    </recommendedName>
</protein>
<organism evidence="2">
    <name type="scientific">marine sediment metagenome</name>
    <dbReference type="NCBI Taxonomy" id="412755"/>
    <lineage>
        <taxon>unclassified sequences</taxon>
        <taxon>metagenomes</taxon>
        <taxon>ecological metagenomes</taxon>
    </lineage>
</organism>
<dbReference type="PANTHER" id="PTHR39341">
    <property type="entry name" value="BSL7085 PROTEIN"/>
    <property type="match status" value="1"/>
</dbReference>
<comment type="caution">
    <text evidence="2">The sequence shown here is derived from an EMBL/GenBank/DDBJ whole genome shotgun (WGS) entry which is preliminary data.</text>
</comment>
<dbReference type="SUPFAM" id="SSF140683">
    <property type="entry name" value="SP0561-like"/>
    <property type="match status" value="1"/>
</dbReference>
<dbReference type="PANTHER" id="PTHR39341:SF1">
    <property type="entry name" value="DUF1858 DOMAIN-CONTAINING PROTEIN"/>
    <property type="match status" value="1"/>
</dbReference>
<dbReference type="NCBIfam" id="TIGR03980">
    <property type="entry name" value="prismane_assoc"/>
    <property type="match status" value="1"/>
</dbReference>
<dbReference type="InterPro" id="IPR038062">
    <property type="entry name" value="ScdA-like_N_sf"/>
</dbReference>
<sequence length="74" mass="8137">MEKEVLITKDMTIGEVVTKFPQTTPVFFSHGLPCAGCHVAQWESVEEGAIAHGIKDINSLIKDLNKVAEKSKIK</sequence>
<name>X0ZS37_9ZZZZ</name>
<reference evidence="2" key="1">
    <citation type="journal article" date="2014" name="Front. Microbiol.">
        <title>High frequency of phylogenetically diverse reductive dehalogenase-homologous genes in deep subseafloor sedimentary metagenomes.</title>
        <authorList>
            <person name="Kawai M."/>
            <person name="Futagami T."/>
            <person name="Toyoda A."/>
            <person name="Takaki Y."/>
            <person name="Nishi S."/>
            <person name="Hori S."/>
            <person name="Arai W."/>
            <person name="Tsubouchi T."/>
            <person name="Morono Y."/>
            <person name="Uchiyama I."/>
            <person name="Ito T."/>
            <person name="Fujiyama A."/>
            <person name="Inagaki F."/>
            <person name="Takami H."/>
        </authorList>
    </citation>
    <scope>NUCLEOTIDE SEQUENCE</scope>
    <source>
        <strain evidence="2">Expedition CK06-06</strain>
    </source>
</reference>
<gene>
    <name evidence="2" type="ORF">S01H4_02051</name>
</gene>
<evidence type="ECO:0000313" key="2">
    <source>
        <dbReference type="EMBL" id="GAG72129.1"/>
    </source>
</evidence>
<dbReference type="Gene3D" id="1.10.3910.10">
    <property type="entry name" value="SP0561-like"/>
    <property type="match status" value="1"/>
</dbReference>
<feature type="domain" description="DUF1858" evidence="1">
    <location>
        <begin position="7"/>
        <end position="54"/>
    </location>
</feature>